<evidence type="ECO:0000313" key="4">
    <source>
        <dbReference type="WBParaSite" id="Pan_g18564.t1"/>
    </source>
</evidence>
<evidence type="ECO:0000313" key="3">
    <source>
        <dbReference type="Proteomes" id="UP000492821"/>
    </source>
</evidence>
<keyword evidence="2" id="KW-0808">Transferase</keyword>
<dbReference type="WBParaSite" id="Pan_g18564.t1">
    <property type="protein sequence ID" value="Pan_g18564.t1"/>
    <property type="gene ID" value="Pan_g18564"/>
</dbReference>
<keyword evidence="1" id="KW-0328">Glycosyltransferase</keyword>
<proteinExistence type="predicted"/>
<dbReference type="PANTHER" id="PTHR22898:SF3">
    <property type="entry name" value="ALPHA-1,2-FUCOSYLTRANSFERASE-RELATED"/>
    <property type="match status" value="1"/>
</dbReference>
<dbReference type="Pfam" id="PF01531">
    <property type="entry name" value="Glyco_transf_11"/>
    <property type="match status" value="1"/>
</dbReference>
<dbReference type="Proteomes" id="UP000492821">
    <property type="component" value="Unassembled WGS sequence"/>
</dbReference>
<dbReference type="InterPro" id="IPR002516">
    <property type="entry name" value="Glyco_trans_11"/>
</dbReference>
<sequence length="337" mass="38967">MARWPKLIIGVCLGACLVFMFYPETPEIRSNLVKFNKYVMPTYHTCSGIGNQMFRVASLYGIGKHLERSPAMDGRQVCQQKYMDEIKAIFPNFYNLVKLKDPDSSDVEKINFGDDCCRHQDPTRIEHSDANLLVLSGNFFQSYKFFHFAKNEIIELFQFSASLKKSVSRYASDLFGTDKNHKMCVHVRRGDFITDKYNLETHKEFLLPAMTFVESHLRETKNIDDVSIVFIGIEIDFLSELGLSESEKHIYRASAKTRGEDLYFGTRYCDSIVLTASGSTFGWWISYLSPDSVPVYYNDRVSKVQNYSKQVFPEDNFLHSWHRIGFRDGEITLVDVK</sequence>
<protein>
    <submittedName>
        <fullName evidence="4">Alpha-(1,6)-fucosyltransferase</fullName>
    </submittedName>
</protein>
<dbReference type="GO" id="GO:0008107">
    <property type="term" value="F:galactoside 2-alpha-L-fucosyltransferase activity"/>
    <property type="evidence" value="ECO:0007669"/>
    <property type="project" value="InterPro"/>
</dbReference>
<reference evidence="3" key="1">
    <citation type="journal article" date="2013" name="Genetics">
        <title>The draft genome and transcriptome of Panagrellus redivivus are shaped by the harsh demands of a free-living lifestyle.</title>
        <authorList>
            <person name="Srinivasan J."/>
            <person name="Dillman A.R."/>
            <person name="Macchietto M.G."/>
            <person name="Heikkinen L."/>
            <person name="Lakso M."/>
            <person name="Fracchia K.M."/>
            <person name="Antoshechkin I."/>
            <person name="Mortazavi A."/>
            <person name="Wong G."/>
            <person name="Sternberg P.W."/>
        </authorList>
    </citation>
    <scope>NUCLEOTIDE SEQUENCE [LARGE SCALE GENOMIC DNA]</scope>
    <source>
        <strain evidence="3">MT8872</strain>
    </source>
</reference>
<name>A0A7E4ZUP0_PANRE</name>
<keyword evidence="3" id="KW-1185">Reference proteome</keyword>
<dbReference type="GO" id="GO:0016020">
    <property type="term" value="C:membrane"/>
    <property type="evidence" value="ECO:0007669"/>
    <property type="project" value="InterPro"/>
</dbReference>
<dbReference type="InterPro" id="IPR052501">
    <property type="entry name" value="Alpha-1-2_FucT"/>
</dbReference>
<organism evidence="3 4">
    <name type="scientific">Panagrellus redivivus</name>
    <name type="common">Microworm</name>
    <dbReference type="NCBI Taxonomy" id="6233"/>
    <lineage>
        <taxon>Eukaryota</taxon>
        <taxon>Metazoa</taxon>
        <taxon>Ecdysozoa</taxon>
        <taxon>Nematoda</taxon>
        <taxon>Chromadorea</taxon>
        <taxon>Rhabditida</taxon>
        <taxon>Tylenchina</taxon>
        <taxon>Panagrolaimomorpha</taxon>
        <taxon>Panagrolaimoidea</taxon>
        <taxon>Panagrolaimidae</taxon>
        <taxon>Panagrellus</taxon>
    </lineage>
</organism>
<accession>A0A7E4ZUP0</accession>
<dbReference type="GO" id="GO:0005975">
    <property type="term" value="P:carbohydrate metabolic process"/>
    <property type="evidence" value="ECO:0007669"/>
    <property type="project" value="InterPro"/>
</dbReference>
<dbReference type="PANTHER" id="PTHR22898">
    <property type="entry name" value="UNCHARACTERIZED GLYCOSOL TRANSFERASE-RELATED"/>
    <property type="match status" value="1"/>
</dbReference>
<dbReference type="AlphaFoldDB" id="A0A7E4ZUP0"/>
<evidence type="ECO:0000256" key="2">
    <source>
        <dbReference type="ARBA" id="ARBA00022679"/>
    </source>
</evidence>
<reference evidence="4" key="2">
    <citation type="submission" date="2020-10" db="UniProtKB">
        <authorList>
            <consortium name="WormBaseParasite"/>
        </authorList>
    </citation>
    <scope>IDENTIFICATION</scope>
</reference>
<evidence type="ECO:0000256" key="1">
    <source>
        <dbReference type="ARBA" id="ARBA00022676"/>
    </source>
</evidence>